<dbReference type="OrthoDB" id="3871708at2"/>
<dbReference type="HOGENOM" id="CLU_1364683_0_0_11"/>
<dbReference type="EMBL" id="CP002343">
    <property type="protein sequence ID" value="ADU49540.1"/>
    <property type="molecule type" value="Genomic_DNA"/>
</dbReference>
<dbReference type="AlphaFoldDB" id="E6SC00"/>
<dbReference type="KEGG" id="ica:Intca_3053"/>
<feature type="signal peptide" evidence="1">
    <location>
        <begin position="1"/>
        <end position="27"/>
    </location>
</feature>
<sequence>MSIRTRLTSTTTVLAALLLLGSTAAGAVPDRPTGPQREIDAYLRGHPGGVQVSDNAVAYRDGDVVVVFPDPGEPRAPEGLGANVRSVALATELADDLQAAAASYAGCPYGASDRWYCFYTDSGFGGRRLQFLNTCSDYASDWGFNNATSSWVNTNPDSRIVAWDYRGGTALWVEDQGISSDGWVGSGDNDRMSYWSRSNC</sequence>
<reference evidence="2 3" key="1">
    <citation type="journal article" date="2010" name="Stand. Genomic Sci.">
        <title>Complete genome sequence of Intrasporangium calvum type strain (7 KIP).</title>
        <authorList>
            <person name="Del Rio T.G."/>
            <person name="Chertkov O."/>
            <person name="Yasawong M."/>
            <person name="Lucas S."/>
            <person name="Deshpande S."/>
            <person name="Cheng J.F."/>
            <person name="Detter C."/>
            <person name="Tapia R."/>
            <person name="Han C."/>
            <person name="Goodwin L."/>
            <person name="Pitluck S."/>
            <person name="Liolios K."/>
            <person name="Ivanova N."/>
            <person name="Mavromatis K."/>
            <person name="Pati A."/>
            <person name="Chen A."/>
            <person name="Palaniappan K."/>
            <person name="Land M."/>
            <person name="Hauser L."/>
            <person name="Chang Y.J."/>
            <person name="Jeffries C.D."/>
            <person name="Rohde M."/>
            <person name="Pukall R."/>
            <person name="Sikorski J."/>
            <person name="Goker M."/>
            <person name="Woyke T."/>
            <person name="Bristow J."/>
            <person name="Eisen J.A."/>
            <person name="Markowitz V."/>
            <person name="Hugenholtz P."/>
            <person name="Kyrpides N.C."/>
            <person name="Klenk H.P."/>
            <person name="Lapidus A."/>
        </authorList>
    </citation>
    <scope>NUCLEOTIDE SEQUENCE [LARGE SCALE GENOMIC DNA]</scope>
    <source>
        <strain evidence="3">ATCC 23552 / DSM 43043 / JCM 3097 / NBRC 12989 / 7 KIP</strain>
    </source>
</reference>
<organism evidence="2 3">
    <name type="scientific">Intrasporangium calvum (strain ATCC 23552 / DSM 43043 / JCM 3097 / NBRC 12989 / NCIMB 10167 / NRRL B-3866 / 7 KIP)</name>
    <dbReference type="NCBI Taxonomy" id="710696"/>
    <lineage>
        <taxon>Bacteria</taxon>
        <taxon>Bacillati</taxon>
        <taxon>Actinomycetota</taxon>
        <taxon>Actinomycetes</taxon>
        <taxon>Micrococcales</taxon>
        <taxon>Intrasporangiaceae</taxon>
        <taxon>Intrasporangium</taxon>
    </lineage>
</organism>
<evidence type="ECO:0000256" key="1">
    <source>
        <dbReference type="SAM" id="SignalP"/>
    </source>
</evidence>
<dbReference type="RefSeq" id="WP_013493852.1">
    <property type="nucleotide sequence ID" value="NC_014830.1"/>
</dbReference>
<proteinExistence type="predicted"/>
<dbReference type="Proteomes" id="UP000008914">
    <property type="component" value="Chromosome"/>
</dbReference>
<keyword evidence="3" id="KW-1185">Reference proteome</keyword>
<accession>E6SC00</accession>
<evidence type="ECO:0000313" key="3">
    <source>
        <dbReference type="Proteomes" id="UP000008914"/>
    </source>
</evidence>
<name>E6SC00_INTC7</name>
<dbReference type="eggNOG" id="ENOG50303AJ">
    <property type="taxonomic scope" value="Bacteria"/>
</dbReference>
<protein>
    <recommendedName>
        <fullName evidence="4">Peptidase inhibitor family I36</fullName>
    </recommendedName>
</protein>
<feature type="chain" id="PRO_5003208968" description="Peptidase inhibitor family I36" evidence="1">
    <location>
        <begin position="28"/>
        <end position="200"/>
    </location>
</feature>
<keyword evidence="1" id="KW-0732">Signal</keyword>
<gene>
    <name evidence="2" type="ordered locus">Intca_3053</name>
</gene>
<evidence type="ECO:0000313" key="2">
    <source>
        <dbReference type="EMBL" id="ADU49540.1"/>
    </source>
</evidence>
<evidence type="ECO:0008006" key="4">
    <source>
        <dbReference type="Google" id="ProtNLM"/>
    </source>
</evidence>